<dbReference type="Proteomes" id="UP001055072">
    <property type="component" value="Unassembled WGS sequence"/>
</dbReference>
<reference evidence="1" key="1">
    <citation type="journal article" date="2021" name="Environ. Microbiol.">
        <title>Gene family expansions and transcriptome signatures uncover fungal adaptations to wood decay.</title>
        <authorList>
            <person name="Hage H."/>
            <person name="Miyauchi S."/>
            <person name="Viragh M."/>
            <person name="Drula E."/>
            <person name="Min B."/>
            <person name="Chaduli D."/>
            <person name="Navarro D."/>
            <person name="Favel A."/>
            <person name="Norest M."/>
            <person name="Lesage-Meessen L."/>
            <person name="Balint B."/>
            <person name="Merenyi Z."/>
            <person name="de Eugenio L."/>
            <person name="Morin E."/>
            <person name="Martinez A.T."/>
            <person name="Baldrian P."/>
            <person name="Stursova M."/>
            <person name="Martinez M.J."/>
            <person name="Novotny C."/>
            <person name="Magnuson J.K."/>
            <person name="Spatafora J.W."/>
            <person name="Maurice S."/>
            <person name="Pangilinan J."/>
            <person name="Andreopoulos W."/>
            <person name="LaButti K."/>
            <person name="Hundley H."/>
            <person name="Na H."/>
            <person name="Kuo A."/>
            <person name="Barry K."/>
            <person name="Lipzen A."/>
            <person name="Henrissat B."/>
            <person name="Riley R."/>
            <person name="Ahrendt S."/>
            <person name="Nagy L.G."/>
            <person name="Grigoriev I.V."/>
            <person name="Martin F."/>
            <person name="Rosso M.N."/>
        </authorList>
    </citation>
    <scope>NUCLEOTIDE SEQUENCE</scope>
    <source>
        <strain evidence="1">CBS 384.51</strain>
    </source>
</reference>
<organism evidence="1 2">
    <name type="scientific">Irpex rosettiformis</name>
    <dbReference type="NCBI Taxonomy" id="378272"/>
    <lineage>
        <taxon>Eukaryota</taxon>
        <taxon>Fungi</taxon>
        <taxon>Dikarya</taxon>
        <taxon>Basidiomycota</taxon>
        <taxon>Agaricomycotina</taxon>
        <taxon>Agaricomycetes</taxon>
        <taxon>Polyporales</taxon>
        <taxon>Irpicaceae</taxon>
        <taxon>Irpex</taxon>
    </lineage>
</organism>
<protein>
    <submittedName>
        <fullName evidence="1">Uncharacterized protein</fullName>
    </submittedName>
</protein>
<evidence type="ECO:0000313" key="2">
    <source>
        <dbReference type="Proteomes" id="UP001055072"/>
    </source>
</evidence>
<proteinExistence type="predicted"/>
<dbReference type="EMBL" id="MU274912">
    <property type="protein sequence ID" value="KAI0088755.1"/>
    <property type="molecule type" value="Genomic_DNA"/>
</dbReference>
<evidence type="ECO:0000313" key="1">
    <source>
        <dbReference type="EMBL" id="KAI0088755.1"/>
    </source>
</evidence>
<comment type="caution">
    <text evidence="1">The sequence shown here is derived from an EMBL/GenBank/DDBJ whole genome shotgun (WGS) entry which is preliminary data.</text>
</comment>
<keyword evidence="2" id="KW-1185">Reference proteome</keyword>
<gene>
    <name evidence="1" type="ORF">BDY19DRAFT_144375</name>
</gene>
<accession>A0ACB8U3B3</accession>
<sequence>MQDQWSTMAKFVRDFDEEKVKDSREDIDTLLVFAGLFSAILTAFLVAAYPSMRPPSSESAISSTTPPIQGSSASSFSPTRTNVVVNILWFASLVIGLATASLGILVKQWLHEYLAVENPSPQARLRLRHSRHPQIKKWMVYEIAAFLPFLLQIALLFFFLLGLCCFAASIHSSLRSTTLVLVISWALLAFAAIIFPLFYPDCPYRTSLLSGLSTRSHNLLPSSKFFESFPSHEISNDHAILLSVDAIQANDVLLITSIVPAMYSTNPDWEKAVYFAMRIIGHRVQSLPLAERGIPEWPFGGPSSLASIPPSTMDGILQIFSRCTADSCIHADYSSPANPDEEGQNTSALILRLCAFAMVISRAMNFTQPLPEDAIVFLRAHLTAKKTENRPAALYEKLLQKTMYWGNSSSMVPPVSEGMVHLLDIITDHMELLDLSLKDGETCFTDVQSTLPDAIQLTDQWYQEWEWPMNIPLKFKNSCLRYLFRLVTLELRSPKMLRQSTTVARQAKLRSLLGLVLRLASTLDSSRVPNSHWEESQILVKDCKVWIAFEAMIVAALSSTAGLALIADCLMDDGMEGCWHNLCVKQEFMPEEIQLPEEHMDNIHKYVSKMVLNQKMISLLTVLQVCHAAIVLLILVGHTAGSRKKGRVLFTSLAAHINSALELEESSNQNNSADIDQLANDCLIRIHDEETFYMEDSYRNRDELWEQMFSEEDSIFPDVLVRSLGQFTIHDRSRLFRLGD</sequence>
<name>A0ACB8U3B3_9APHY</name>